<evidence type="ECO:0000313" key="3">
    <source>
        <dbReference type="Proteomes" id="UP001193501"/>
    </source>
</evidence>
<dbReference type="Gene3D" id="1.20.5.920">
    <property type="entry name" value="rhodobacter sphaeroides pufx membrane protein"/>
    <property type="match status" value="1"/>
</dbReference>
<gene>
    <name evidence="2" type="ORF">GV832_02365</name>
</gene>
<dbReference type="RefSeq" id="WP_168773225.1">
    <property type="nucleotide sequence ID" value="NZ_JAABNR010000002.1"/>
</dbReference>
<dbReference type="AlphaFoldDB" id="A0AAE4Y7T2"/>
<dbReference type="Pfam" id="PF11511">
    <property type="entry name" value="RhodobacterPufX"/>
    <property type="match status" value="1"/>
</dbReference>
<dbReference type="InterPro" id="IPR020169">
    <property type="entry name" value="Intrinsic_membrane_PufX"/>
</dbReference>
<proteinExistence type="predicted"/>
<evidence type="ECO:0000313" key="2">
    <source>
        <dbReference type="EMBL" id="NBZ86411.1"/>
    </source>
</evidence>
<sequence>MSDNYFNEGKTTSITFWALGHMAKGMGLALAFCLALGLIYAVIWGVGQLLPDASKTMPSPYGQIESPLPFLV</sequence>
<comment type="caution">
    <text evidence="2">The sequence shown here is derived from an EMBL/GenBank/DDBJ whole genome shotgun (WGS) entry which is preliminary data.</text>
</comment>
<dbReference type="Proteomes" id="UP001193501">
    <property type="component" value="Unassembled WGS sequence"/>
</dbReference>
<keyword evidence="1" id="KW-1133">Transmembrane helix</keyword>
<dbReference type="EMBL" id="JAABNR010000002">
    <property type="protein sequence ID" value="NBZ86411.1"/>
    <property type="molecule type" value="Genomic_DNA"/>
</dbReference>
<evidence type="ECO:0008006" key="4">
    <source>
        <dbReference type="Google" id="ProtNLM"/>
    </source>
</evidence>
<accession>A0AAE4Y7T2</accession>
<protein>
    <recommendedName>
        <fullName evidence="4">Intrinsic membrane protein PufX</fullName>
    </recommendedName>
</protein>
<keyword evidence="3" id="KW-1185">Reference proteome</keyword>
<keyword evidence="1" id="KW-0472">Membrane</keyword>
<evidence type="ECO:0000256" key="1">
    <source>
        <dbReference type="SAM" id="Phobius"/>
    </source>
</evidence>
<keyword evidence="1" id="KW-0812">Transmembrane</keyword>
<feature type="transmembrane region" description="Helical" evidence="1">
    <location>
        <begin position="26"/>
        <end position="47"/>
    </location>
</feature>
<reference evidence="2" key="1">
    <citation type="submission" date="2020-01" db="EMBL/GenBank/DDBJ databases">
        <authorList>
            <person name="Chen W.-M."/>
        </authorList>
    </citation>
    <scope>NUCLEOTIDE SEQUENCE</scope>
    <source>
        <strain evidence="2">CYK-10</strain>
    </source>
</reference>
<name>A0AAE4Y7T2_9RHOB</name>
<organism evidence="2 3">
    <name type="scientific">Stagnihabitans tardus</name>
    <dbReference type="NCBI Taxonomy" id="2699202"/>
    <lineage>
        <taxon>Bacteria</taxon>
        <taxon>Pseudomonadati</taxon>
        <taxon>Pseudomonadota</taxon>
        <taxon>Alphaproteobacteria</taxon>
        <taxon>Rhodobacterales</taxon>
        <taxon>Paracoccaceae</taxon>
        <taxon>Stagnihabitans</taxon>
    </lineage>
</organism>